<evidence type="ECO:0000256" key="2">
    <source>
        <dbReference type="ARBA" id="ARBA00009773"/>
    </source>
</evidence>
<evidence type="ECO:0000256" key="1">
    <source>
        <dbReference type="ARBA" id="ARBA00004141"/>
    </source>
</evidence>
<dbReference type="Proteomes" id="UP000198870">
    <property type="component" value="Unassembled WGS sequence"/>
</dbReference>
<gene>
    <name evidence="7" type="ORF">SAMN05216233_10733</name>
</gene>
<evidence type="ECO:0000256" key="3">
    <source>
        <dbReference type="ARBA" id="ARBA00022692"/>
    </source>
</evidence>
<feature type="transmembrane region" description="Helical" evidence="6">
    <location>
        <begin position="65"/>
        <end position="86"/>
    </location>
</feature>
<feature type="transmembrane region" description="Helical" evidence="6">
    <location>
        <begin position="241"/>
        <end position="269"/>
    </location>
</feature>
<evidence type="ECO:0000256" key="5">
    <source>
        <dbReference type="ARBA" id="ARBA00023136"/>
    </source>
</evidence>
<sequence>MLDKTPRDLILWFFLILFLISLFLLGKLLWPFVSVLVMGAVVSGVFFPVYNLFKRRVPPRYASFFTCLLIFLVLFVPIVLFVGVLANEVHNFYVRAVSPEVVDAVKQFFVSRNILGRINSILANFDLSLTFDELIQPITDMGKSVGMTLLNQANAVASNLLKFVIHFFLMLIIIYYLLLDGQRLLQYIIDLSPLPDDQDAKLFTKFRDMAGAVLVVNGISGMIQGVAGGIVFAFLGFRSPVLWGVLMAFFAFLPIVGIGIIFLPVAVWLMVIGRMGAGIAVLVIYGVLSGGVEYLFKPAVVGKRIKMHTLLVFLGIIGGLQLFGILGIIYGPLVVTFFLTLSDIYNKSYKSLVEPDGRTRIHLDEVSEENLDE</sequence>
<dbReference type="AlphaFoldDB" id="A0A1G5F039"/>
<evidence type="ECO:0000313" key="7">
    <source>
        <dbReference type="EMBL" id="SCY32577.1"/>
    </source>
</evidence>
<dbReference type="EMBL" id="FMUX01000007">
    <property type="protein sequence ID" value="SCY32577.1"/>
    <property type="molecule type" value="Genomic_DNA"/>
</dbReference>
<keyword evidence="3 6" id="KW-0812">Transmembrane</keyword>
<protein>
    <submittedName>
        <fullName evidence="7">Predicted PurR-regulated permease PerM</fullName>
    </submittedName>
</protein>
<name>A0A1G5F039_9BACT</name>
<dbReference type="PANTHER" id="PTHR21716:SF4">
    <property type="entry name" value="TRANSMEMBRANE PROTEIN 245"/>
    <property type="match status" value="1"/>
</dbReference>
<dbReference type="PANTHER" id="PTHR21716">
    <property type="entry name" value="TRANSMEMBRANE PROTEIN"/>
    <property type="match status" value="1"/>
</dbReference>
<dbReference type="OrthoDB" id="9773730at2"/>
<feature type="transmembrane region" description="Helical" evidence="6">
    <location>
        <begin position="9"/>
        <end position="26"/>
    </location>
</feature>
<comment type="similarity">
    <text evidence="2">Belongs to the autoinducer-2 exporter (AI-2E) (TC 2.A.86) family.</text>
</comment>
<keyword evidence="8" id="KW-1185">Reference proteome</keyword>
<keyword evidence="4 6" id="KW-1133">Transmembrane helix</keyword>
<organism evidence="7 8">
    <name type="scientific">Desulfoluna spongiiphila</name>
    <dbReference type="NCBI Taxonomy" id="419481"/>
    <lineage>
        <taxon>Bacteria</taxon>
        <taxon>Pseudomonadati</taxon>
        <taxon>Thermodesulfobacteriota</taxon>
        <taxon>Desulfobacteria</taxon>
        <taxon>Desulfobacterales</taxon>
        <taxon>Desulfolunaceae</taxon>
        <taxon>Desulfoluna</taxon>
    </lineage>
</organism>
<accession>A0A1G5F039</accession>
<feature type="transmembrane region" description="Helical" evidence="6">
    <location>
        <begin position="160"/>
        <end position="179"/>
    </location>
</feature>
<dbReference type="RefSeq" id="WP_092210691.1">
    <property type="nucleotide sequence ID" value="NZ_FMUX01000007.1"/>
</dbReference>
<evidence type="ECO:0000256" key="6">
    <source>
        <dbReference type="SAM" id="Phobius"/>
    </source>
</evidence>
<proteinExistence type="inferred from homology"/>
<feature type="transmembrane region" description="Helical" evidence="6">
    <location>
        <begin position="211"/>
        <end position="235"/>
    </location>
</feature>
<feature type="transmembrane region" description="Helical" evidence="6">
    <location>
        <begin position="276"/>
        <end position="296"/>
    </location>
</feature>
<evidence type="ECO:0000313" key="8">
    <source>
        <dbReference type="Proteomes" id="UP000198870"/>
    </source>
</evidence>
<keyword evidence="5 6" id="KW-0472">Membrane</keyword>
<comment type="subcellular location">
    <subcellularLocation>
        <location evidence="1">Membrane</location>
        <topology evidence="1">Multi-pass membrane protein</topology>
    </subcellularLocation>
</comment>
<evidence type="ECO:0000256" key="4">
    <source>
        <dbReference type="ARBA" id="ARBA00022989"/>
    </source>
</evidence>
<dbReference type="STRING" id="419481.SAMN05216233_10733"/>
<feature type="transmembrane region" description="Helical" evidence="6">
    <location>
        <begin position="32"/>
        <end position="53"/>
    </location>
</feature>
<feature type="transmembrane region" description="Helical" evidence="6">
    <location>
        <begin position="308"/>
        <end position="341"/>
    </location>
</feature>
<dbReference type="Pfam" id="PF01594">
    <property type="entry name" value="AI-2E_transport"/>
    <property type="match status" value="1"/>
</dbReference>
<dbReference type="InterPro" id="IPR002549">
    <property type="entry name" value="AI-2E-like"/>
</dbReference>
<dbReference type="GO" id="GO:0016020">
    <property type="term" value="C:membrane"/>
    <property type="evidence" value="ECO:0007669"/>
    <property type="project" value="UniProtKB-SubCell"/>
</dbReference>
<reference evidence="7 8" key="1">
    <citation type="submission" date="2016-10" db="EMBL/GenBank/DDBJ databases">
        <authorList>
            <person name="de Groot N.N."/>
        </authorList>
    </citation>
    <scope>NUCLEOTIDE SEQUENCE [LARGE SCALE GENOMIC DNA]</scope>
    <source>
        <strain evidence="7 8">AA1</strain>
    </source>
</reference>